<keyword evidence="6" id="KW-1185">Reference proteome</keyword>
<protein>
    <submittedName>
        <fullName evidence="4">Aspartyl protease family protein, putative</fullName>
    </submittedName>
</protein>
<reference evidence="4 6" key="2">
    <citation type="journal article" date="2014" name="BMC Genomics">
        <title>An improved genome release (version Mt4.0) for the model legume Medicago truncatula.</title>
        <authorList>
            <person name="Tang H."/>
            <person name="Krishnakumar V."/>
            <person name="Bidwell S."/>
            <person name="Rosen B."/>
            <person name="Chan A."/>
            <person name="Zhou S."/>
            <person name="Gentzbittel L."/>
            <person name="Childs K.L."/>
            <person name="Yandell M."/>
            <person name="Gundlach H."/>
            <person name="Mayer K.F."/>
            <person name="Schwartz D.C."/>
            <person name="Town C.D."/>
        </authorList>
    </citation>
    <scope>GENOME REANNOTATION</scope>
    <source>
        <strain evidence="4">A17</strain>
        <strain evidence="5 6">cv. Jemalong A17</strain>
    </source>
</reference>
<feature type="compositionally biased region" description="Basic and acidic residues" evidence="2">
    <location>
        <begin position="158"/>
        <end position="179"/>
    </location>
</feature>
<feature type="compositionally biased region" description="Basic and acidic residues" evidence="2">
    <location>
        <begin position="129"/>
        <end position="149"/>
    </location>
</feature>
<dbReference type="Gene3D" id="2.40.70.10">
    <property type="entry name" value="Acid Proteases"/>
    <property type="match status" value="1"/>
</dbReference>
<evidence type="ECO:0000256" key="1">
    <source>
        <dbReference type="ARBA" id="ARBA00007447"/>
    </source>
</evidence>
<proteinExistence type="inferred from homology"/>
<dbReference type="EnsemblPlants" id="KEH17038">
    <property type="protein sequence ID" value="KEH17038"/>
    <property type="gene ID" value="MTR_0050s0050"/>
</dbReference>
<dbReference type="GO" id="GO:0004190">
    <property type="term" value="F:aspartic-type endopeptidase activity"/>
    <property type="evidence" value="ECO:0007669"/>
    <property type="project" value="InterPro"/>
</dbReference>
<evidence type="ECO:0000256" key="2">
    <source>
        <dbReference type="SAM" id="MobiDB-lite"/>
    </source>
</evidence>
<dbReference type="PANTHER" id="PTHR13683:SF680">
    <property type="entry name" value="PROTEASE FAMILY PROTEIN, PUTATIVE-RELATED"/>
    <property type="match status" value="1"/>
</dbReference>
<dbReference type="HOGENOM" id="CLU_1505668_0_0_1"/>
<evidence type="ECO:0000259" key="3">
    <source>
        <dbReference type="Pfam" id="PF14543"/>
    </source>
</evidence>
<feature type="domain" description="Xylanase inhibitor N-terminal" evidence="3">
    <location>
        <begin position="6"/>
        <end position="89"/>
    </location>
</feature>
<keyword evidence="4" id="KW-0645">Protease</keyword>
<dbReference type="Proteomes" id="UP000002051">
    <property type="component" value="Unassembled WGS sequence"/>
</dbReference>
<feature type="region of interest" description="Disordered" evidence="2">
    <location>
        <begin position="121"/>
        <end position="179"/>
    </location>
</feature>
<gene>
    <name evidence="4" type="ORF">MTR_0050s0050</name>
</gene>
<dbReference type="EMBL" id="KL402775">
    <property type="protein sequence ID" value="KEH17038.1"/>
    <property type="molecule type" value="Genomic_DNA"/>
</dbReference>
<dbReference type="PANTHER" id="PTHR13683">
    <property type="entry name" value="ASPARTYL PROTEASES"/>
    <property type="match status" value="1"/>
</dbReference>
<dbReference type="InterPro" id="IPR001461">
    <property type="entry name" value="Aspartic_peptidase_A1"/>
</dbReference>
<dbReference type="AlphaFoldDB" id="A0A072TJI7"/>
<dbReference type="STRING" id="3880.A0A072TJI7"/>
<keyword evidence="4" id="KW-0378">Hydrolase</keyword>
<reference evidence="5" key="3">
    <citation type="submission" date="2015-06" db="UniProtKB">
        <authorList>
            <consortium name="EnsemblPlants"/>
        </authorList>
    </citation>
    <scope>IDENTIFICATION</scope>
    <source>
        <strain evidence="5">cv. Jemalong A17</strain>
    </source>
</reference>
<dbReference type="Pfam" id="PF14543">
    <property type="entry name" value="TAXi_N"/>
    <property type="match status" value="1"/>
</dbReference>
<dbReference type="InterPro" id="IPR032861">
    <property type="entry name" value="TAXi_N"/>
</dbReference>
<comment type="similarity">
    <text evidence="1">Belongs to the peptidase A1 family.</text>
</comment>
<dbReference type="SUPFAM" id="SSF50630">
    <property type="entry name" value="Acid proteases"/>
    <property type="match status" value="1"/>
</dbReference>
<evidence type="ECO:0000313" key="4">
    <source>
        <dbReference type="EMBL" id="KEH17038.1"/>
    </source>
</evidence>
<sequence>MLQMDLTLYDPNGSKTSNVVPCGDSFCTDAYSGPISGCNQDMSCPYSITYRDGSTTSGSFVNDSLTFDEVSGNLHTKPDNSSVIFGQGKVSGRTCSKMERQSKSAGFISYKQGVRARSEIRATSSVKSRPRDLVGETTTERARKGEQEQGVRAGVKSGRRDLAGETTSERREMVSTSER</sequence>
<accession>A0A072TJI7</accession>
<evidence type="ECO:0000313" key="6">
    <source>
        <dbReference type="Proteomes" id="UP000002051"/>
    </source>
</evidence>
<organism evidence="4 6">
    <name type="scientific">Medicago truncatula</name>
    <name type="common">Barrel medic</name>
    <name type="synonym">Medicago tribuloides</name>
    <dbReference type="NCBI Taxonomy" id="3880"/>
    <lineage>
        <taxon>Eukaryota</taxon>
        <taxon>Viridiplantae</taxon>
        <taxon>Streptophyta</taxon>
        <taxon>Embryophyta</taxon>
        <taxon>Tracheophyta</taxon>
        <taxon>Spermatophyta</taxon>
        <taxon>Magnoliopsida</taxon>
        <taxon>eudicotyledons</taxon>
        <taxon>Gunneridae</taxon>
        <taxon>Pentapetalae</taxon>
        <taxon>rosids</taxon>
        <taxon>fabids</taxon>
        <taxon>Fabales</taxon>
        <taxon>Fabaceae</taxon>
        <taxon>Papilionoideae</taxon>
        <taxon>50 kb inversion clade</taxon>
        <taxon>NPAAA clade</taxon>
        <taxon>Hologalegina</taxon>
        <taxon>IRL clade</taxon>
        <taxon>Trifolieae</taxon>
        <taxon>Medicago</taxon>
    </lineage>
</organism>
<reference evidence="4 6" key="1">
    <citation type="journal article" date="2011" name="Nature">
        <title>The Medicago genome provides insight into the evolution of rhizobial symbioses.</title>
        <authorList>
            <person name="Young N.D."/>
            <person name="Debelle F."/>
            <person name="Oldroyd G.E."/>
            <person name="Geurts R."/>
            <person name="Cannon S.B."/>
            <person name="Udvardi M.K."/>
            <person name="Benedito V.A."/>
            <person name="Mayer K.F."/>
            <person name="Gouzy J."/>
            <person name="Schoof H."/>
            <person name="Van de Peer Y."/>
            <person name="Proost S."/>
            <person name="Cook D.R."/>
            <person name="Meyers B.C."/>
            <person name="Spannagl M."/>
            <person name="Cheung F."/>
            <person name="De Mita S."/>
            <person name="Krishnakumar V."/>
            <person name="Gundlach H."/>
            <person name="Zhou S."/>
            <person name="Mudge J."/>
            <person name="Bharti A.K."/>
            <person name="Murray J.D."/>
            <person name="Naoumkina M.A."/>
            <person name="Rosen B."/>
            <person name="Silverstein K.A."/>
            <person name="Tang H."/>
            <person name="Rombauts S."/>
            <person name="Zhao P.X."/>
            <person name="Zhou P."/>
            <person name="Barbe V."/>
            <person name="Bardou P."/>
            <person name="Bechner M."/>
            <person name="Bellec A."/>
            <person name="Berger A."/>
            <person name="Berges H."/>
            <person name="Bidwell S."/>
            <person name="Bisseling T."/>
            <person name="Choisne N."/>
            <person name="Couloux A."/>
            <person name="Denny R."/>
            <person name="Deshpande S."/>
            <person name="Dai X."/>
            <person name="Doyle J.J."/>
            <person name="Dudez A.M."/>
            <person name="Farmer A.D."/>
            <person name="Fouteau S."/>
            <person name="Franken C."/>
            <person name="Gibelin C."/>
            <person name="Gish J."/>
            <person name="Goldstein S."/>
            <person name="Gonzalez A.J."/>
            <person name="Green P.J."/>
            <person name="Hallab A."/>
            <person name="Hartog M."/>
            <person name="Hua A."/>
            <person name="Humphray S.J."/>
            <person name="Jeong D.H."/>
            <person name="Jing Y."/>
            <person name="Jocker A."/>
            <person name="Kenton S.M."/>
            <person name="Kim D.J."/>
            <person name="Klee K."/>
            <person name="Lai H."/>
            <person name="Lang C."/>
            <person name="Lin S."/>
            <person name="Macmil S.L."/>
            <person name="Magdelenat G."/>
            <person name="Matthews L."/>
            <person name="McCorrison J."/>
            <person name="Monaghan E.L."/>
            <person name="Mun J.H."/>
            <person name="Najar F.Z."/>
            <person name="Nicholson C."/>
            <person name="Noirot C."/>
            <person name="O'Bleness M."/>
            <person name="Paule C.R."/>
            <person name="Poulain J."/>
            <person name="Prion F."/>
            <person name="Qin B."/>
            <person name="Qu C."/>
            <person name="Retzel E.F."/>
            <person name="Riddle C."/>
            <person name="Sallet E."/>
            <person name="Samain S."/>
            <person name="Samson N."/>
            <person name="Sanders I."/>
            <person name="Saurat O."/>
            <person name="Scarpelli C."/>
            <person name="Schiex T."/>
            <person name="Segurens B."/>
            <person name="Severin A.J."/>
            <person name="Sherrier D.J."/>
            <person name="Shi R."/>
            <person name="Sims S."/>
            <person name="Singer S.R."/>
            <person name="Sinharoy S."/>
            <person name="Sterck L."/>
            <person name="Viollet A."/>
            <person name="Wang B.B."/>
            <person name="Wang K."/>
            <person name="Wang M."/>
            <person name="Wang X."/>
            <person name="Warfsmann J."/>
            <person name="Weissenbach J."/>
            <person name="White D.D."/>
            <person name="White J.D."/>
            <person name="Wiley G.B."/>
            <person name="Wincker P."/>
            <person name="Xing Y."/>
            <person name="Yang L."/>
            <person name="Yao Z."/>
            <person name="Ying F."/>
            <person name="Zhai J."/>
            <person name="Zhou L."/>
            <person name="Zuber A."/>
            <person name="Denarie J."/>
            <person name="Dixon R.A."/>
            <person name="May G.D."/>
            <person name="Schwartz D.C."/>
            <person name="Rogers J."/>
            <person name="Quetier F."/>
            <person name="Town C.D."/>
            <person name="Roe B.A."/>
        </authorList>
    </citation>
    <scope>NUCLEOTIDE SEQUENCE [LARGE SCALE GENOMIC DNA]</scope>
    <source>
        <strain evidence="4">A17</strain>
        <strain evidence="5 6">cv. Jemalong A17</strain>
    </source>
</reference>
<name>A0A072TJI7_MEDTR</name>
<evidence type="ECO:0000313" key="5">
    <source>
        <dbReference type="EnsemblPlants" id="KEH17038"/>
    </source>
</evidence>
<dbReference type="InterPro" id="IPR021109">
    <property type="entry name" value="Peptidase_aspartic_dom_sf"/>
</dbReference>
<dbReference type="GO" id="GO:0006508">
    <property type="term" value="P:proteolysis"/>
    <property type="evidence" value="ECO:0007669"/>
    <property type="project" value="UniProtKB-KW"/>
</dbReference>